<dbReference type="Gene3D" id="3.30.465.10">
    <property type="match status" value="2"/>
</dbReference>
<feature type="domain" description="FAD-binding PCMH-type" evidence="2">
    <location>
        <begin position="1"/>
        <end position="221"/>
    </location>
</feature>
<evidence type="ECO:0000259" key="2">
    <source>
        <dbReference type="PROSITE" id="PS51387"/>
    </source>
</evidence>
<reference evidence="3" key="1">
    <citation type="submission" date="2022-10" db="EMBL/GenBank/DDBJ databases">
        <title>Rhodococcus sp.75.</title>
        <authorList>
            <person name="Sun M."/>
        </authorList>
    </citation>
    <scope>NUCLEOTIDE SEQUENCE</scope>
    <source>
        <strain evidence="3">75</strain>
    </source>
</reference>
<dbReference type="Pfam" id="PF03450">
    <property type="entry name" value="CO_deh_flav_C"/>
    <property type="match status" value="1"/>
</dbReference>
<dbReference type="PANTHER" id="PTHR42659">
    <property type="entry name" value="XANTHINE DEHYDROGENASE SUBUNIT C-RELATED"/>
    <property type="match status" value="1"/>
</dbReference>
<evidence type="ECO:0000313" key="4">
    <source>
        <dbReference type="Proteomes" id="UP001164965"/>
    </source>
</evidence>
<dbReference type="SUPFAM" id="SSF56176">
    <property type="entry name" value="FAD-binding/transporter-associated domain-like"/>
    <property type="match status" value="1"/>
</dbReference>
<keyword evidence="4" id="KW-1185">Reference proteome</keyword>
<dbReference type="RefSeq" id="WP_265381977.1">
    <property type="nucleotide sequence ID" value="NZ_CP110615.1"/>
</dbReference>
<accession>A0ABY6NXB3</accession>
<dbReference type="Pfam" id="PF00941">
    <property type="entry name" value="FAD_binding_5"/>
    <property type="match status" value="1"/>
</dbReference>
<protein>
    <submittedName>
        <fullName evidence="3">FAD binding domain-containing protein</fullName>
    </submittedName>
</protein>
<proteinExistence type="predicted"/>
<dbReference type="InterPro" id="IPR016169">
    <property type="entry name" value="FAD-bd_PCMH_sub2"/>
</dbReference>
<dbReference type="Gene3D" id="3.30.43.10">
    <property type="entry name" value="Uridine Diphospho-n-acetylenolpyruvylglucosamine Reductase, domain 2"/>
    <property type="match status" value="1"/>
</dbReference>
<name>A0ABY6NXB3_9NOCA</name>
<dbReference type="InterPro" id="IPR036318">
    <property type="entry name" value="FAD-bd_PCMH-like_sf"/>
</dbReference>
<evidence type="ECO:0000256" key="1">
    <source>
        <dbReference type="ARBA" id="ARBA00023002"/>
    </source>
</evidence>
<dbReference type="SUPFAM" id="SSF55447">
    <property type="entry name" value="CO dehydrogenase flavoprotein C-terminal domain-like"/>
    <property type="match status" value="1"/>
</dbReference>
<dbReference type="InterPro" id="IPR002346">
    <property type="entry name" value="Mopterin_DH_FAD-bd"/>
</dbReference>
<dbReference type="Gene3D" id="3.30.390.50">
    <property type="entry name" value="CO dehydrogenase flavoprotein, C-terminal domain"/>
    <property type="match status" value="1"/>
</dbReference>
<dbReference type="SMART" id="SM01092">
    <property type="entry name" value="CO_deh_flav_C"/>
    <property type="match status" value="1"/>
</dbReference>
<dbReference type="InterPro" id="IPR016166">
    <property type="entry name" value="FAD-bd_PCMH"/>
</dbReference>
<dbReference type="PROSITE" id="PS51387">
    <property type="entry name" value="FAD_PCMH"/>
    <property type="match status" value="1"/>
</dbReference>
<keyword evidence="1" id="KW-0560">Oxidoreductase</keyword>
<sequence length="334" mass="34294">MIPFAYSRATDAPAAVAAVAADPGAAFLGGGTDLVDRLRLGLVEHALLVDVSRLPATVEALPGGGLRIGAAVRTTDLAVHPLLLAHYPVLVEALLSGASSPQRALATTAGNLLQRTRCVHFLDASAPCGKREPGSGCSAVGRHDRHHALLGASEHCTATHPSDLAVALVVLDAVVVVLGPEGERRVPVVALHRLPGAHPERDSVLAHGELVTHVELPPADAAARCSTYRKVHDRSAQAFSLVSVAAALEVTAGTVTAVRIGLGGVAPKPWRATLAESVALGAPATDSTFRAAAAAELAHAHVRAGSRYKIPMVTGTLVTVLRELARKQTGTGAE</sequence>
<evidence type="ECO:0000313" key="3">
    <source>
        <dbReference type="EMBL" id="UZJ23869.1"/>
    </source>
</evidence>
<dbReference type="Proteomes" id="UP001164965">
    <property type="component" value="Chromosome"/>
</dbReference>
<dbReference type="InterPro" id="IPR016167">
    <property type="entry name" value="FAD-bd_PCMH_sub1"/>
</dbReference>
<dbReference type="PANTHER" id="PTHR42659:SF1">
    <property type="entry name" value="OXIDOREDUCTASE"/>
    <property type="match status" value="1"/>
</dbReference>
<dbReference type="EMBL" id="CP110615">
    <property type="protein sequence ID" value="UZJ23869.1"/>
    <property type="molecule type" value="Genomic_DNA"/>
</dbReference>
<organism evidence="3 4">
    <name type="scientific">Rhodococcus antarcticus</name>
    <dbReference type="NCBI Taxonomy" id="2987751"/>
    <lineage>
        <taxon>Bacteria</taxon>
        <taxon>Bacillati</taxon>
        <taxon>Actinomycetota</taxon>
        <taxon>Actinomycetes</taxon>
        <taxon>Mycobacteriales</taxon>
        <taxon>Nocardiaceae</taxon>
        <taxon>Rhodococcus</taxon>
    </lineage>
</organism>
<dbReference type="InterPro" id="IPR005107">
    <property type="entry name" value="CO_DH_flav_C"/>
</dbReference>
<dbReference type="InterPro" id="IPR051312">
    <property type="entry name" value="Diverse_Substr_Oxidored"/>
</dbReference>
<dbReference type="InterPro" id="IPR036683">
    <property type="entry name" value="CO_DH_flav_C_dom_sf"/>
</dbReference>
<gene>
    <name evidence="3" type="ORF">RHODO2019_11770</name>
</gene>